<feature type="domain" description="Solute-binding protein family 3/N-terminal" evidence="4">
    <location>
        <begin position="59"/>
        <end position="289"/>
    </location>
</feature>
<evidence type="ECO:0000313" key="6">
    <source>
        <dbReference type="EMBL" id="NEV09591.1"/>
    </source>
</evidence>
<dbReference type="SUPFAM" id="SSF53850">
    <property type="entry name" value="Periplasmic binding protein-like II"/>
    <property type="match status" value="1"/>
</dbReference>
<name>A0A6P1BZQ1_RHITR</name>
<evidence type="ECO:0000313" key="5">
    <source>
        <dbReference type="EMBL" id="MBB6489916.1"/>
    </source>
</evidence>
<feature type="chain" id="PRO_5026763340" evidence="3">
    <location>
        <begin position="31"/>
        <end position="291"/>
    </location>
</feature>
<dbReference type="RefSeq" id="WP_015338731.1">
    <property type="nucleotide sequence ID" value="NZ_JAADZA010000001.1"/>
</dbReference>
<dbReference type="Proteomes" id="UP000526625">
    <property type="component" value="Unassembled WGS sequence"/>
</dbReference>
<protein>
    <submittedName>
        <fullName evidence="5">Polar amino acid transport system substrate-binding protein</fullName>
    </submittedName>
    <submittedName>
        <fullName evidence="6">Transporter substrate-binding domain-containing protein</fullName>
    </submittedName>
</protein>
<dbReference type="PROSITE" id="PS51257">
    <property type="entry name" value="PROKAR_LIPOPROTEIN"/>
    <property type="match status" value="1"/>
</dbReference>
<evidence type="ECO:0000256" key="3">
    <source>
        <dbReference type="SAM" id="SignalP"/>
    </source>
</evidence>
<dbReference type="Pfam" id="PF00497">
    <property type="entry name" value="SBP_bac_3"/>
    <property type="match status" value="1"/>
</dbReference>
<comment type="subcellular location">
    <subcellularLocation>
        <location evidence="1">Periplasm</location>
    </subcellularLocation>
</comment>
<feature type="signal peptide" evidence="3">
    <location>
        <begin position="1"/>
        <end position="30"/>
    </location>
</feature>
<dbReference type="AlphaFoldDB" id="A0A6P1BZQ1"/>
<evidence type="ECO:0000313" key="8">
    <source>
        <dbReference type="Proteomes" id="UP000526625"/>
    </source>
</evidence>
<dbReference type="GO" id="GO:0042597">
    <property type="term" value="C:periplasmic space"/>
    <property type="evidence" value="ECO:0007669"/>
    <property type="project" value="UniProtKB-SubCell"/>
</dbReference>
<evidence type="ECO:0000313" key="7">
    <source>
        <dbReference type="Proteomes" id="UP000471190"/>
    </source>
</evidence>
<dbReference type="SMART" id="SM00062">
    <property type="entry name" value="PBPb"/>
    <property type="match status" value="1"/>
</dbReference>
<dbReference type="PANTHER" id="PTHR35936">
    <property type="entry name" value="MEMBRANE-BOUND LYTIC MUREIN TRANSGLYCOSYLASE F"/>
    <property type="match status" value="1"/>
</dbReference>
<sequence>MRVCLSSIMSVARHLALAALITLSCTVPLAAQETKPQSLPILFDARERLPKPDLSSLVRLRFLTSIDFPPFNFLDQNGKLTGFHVELARKICDELAISDKCQIQALPFGELQGALAASQGDAIIAGVAVTPDLRKTFAFSRPFLMLPARFVRNLKASISGTTAPSLSGHSVGVVKGTVHAAMLAAFFPAIKPVPFDDKDGLLAAVKDGKVDAAFADGLQLSFWVSSPAAEKCCALFDGPYLSQQFLGEGMTIMLRQQDADLTAAINHALATLSRDGRLQEIYLRYFPYGLY</sequence>
<organism evidence="6 7">
    <name type="scientific">Rhizobium tropici</name>
    <dbReference type="NCBI Taxonomy" id="398"/>
    <lineage>
        <taxon>Bacteria</taxon>
        <taxon>Pseudomonadati</taxon>
        <taxon>Pseudomonadota</taxon>
        <taxon>Alphaproteobacteria</taxon>
        <taxon>Hyphomicrobiales</taxon>
        <taxon>Rhizobiaceae</taxon>
        <taxon>Rhizobium/Agrobacterium group</taxon>
        <taxon>Rhizobium</taxon>
    </lineage>
</organism>
<dbReference type="InterPro" id="IPR001638">
    <property type="entry name" value="Solute-binding_3/MltF_N"/>
</dbReference>
<proteinExistence type="predicted"/>
<dbReference type="Gene3D" id="3.40.190.10">
    <property type="entry name" value="Periplasmic binding protein-like II"/>
    <property type="match status" value="2"/>
</dbReference>
<comment type="caution">
    <text evidence="6">The sequence shown here is derived from an EMBL/GenBank/DDBJ whole genome shotgun (WGS) entry which is preliminary data.</text>
</comment>
<reference evidence="5 8" key="2">
    <citation type="submission" date="2020-08" db="EMBL/GenBank/DDBJ databases">
        <title>Genomic Encyclopedia of Type Strains, Phase IV (KMG-V): Genome sequencing to study the core and pangenomes of soil and plant-associated prokaryotes.</title>
        <authorList>
            <person name="Whitman W."/>
        </authorList>
    </citation>
    <scope>NUCLEOTIDE SEQUENCE [LARGE SCALE GENOMIC DNA]</scope>
    <source>
        <strain evidence="5 8">SEMIA 4059</strain>
    </source>
</reference>
<evidence type="ECO:0000256" key="1">
    <source>
        <dbReference type="ARBA" id="ARBA00004418"/>
    </source>
</evidence>
<dbReference type="EMBL" id="JAADZA010000001">
    <property type="protein sequence ID" value="NEV09591.1"/>
    <property type="molecule type" value="Genomic_DNA"/>
</dbReference>
<dbReference type="EMBL" id="JACHBF010000001">
    <property type="protein sequence ID" value="MBB6489916.1"/>
    <property type="molecule type" value="Genomic_DNA"/>
</dbReference>
<accession>A0A6P1BZQ1</accession>
<reference evidence="6 7" key="1">
    <citation type="submission" date="2020-02" db="EMBL/GenBank/DDBJ databases">
        <title>Draft genome sequence of Rhizobium tropici.</title>
        <authorList>
            <person name="Khayi S."/>
            <person name="Jemo M."/>
        </authorList>
    </citation>
    <scope>NUCLEOTIDE SEQUENCE [LARGE SCALE GENOMIC DNA]</scope>
    <source>
        <strain evidence="6 7">A12</strain>
    </source>
</reference>
<dbReference type="Proteomes" id="UP000471190">
    <property type="component" value="Unassembled WGS sequence"/>
</dbReference>
<dbReference type="PANTHER" id="PTHR35936:SF35">
    <property type="entry name" value="L-CYSTINE-BINDING PROTEIN TCYJ"/>
    <property type="match status" value="1"/>
</dbReference>
<evidence type="ECO:0000259" key="4">
    <source>
        <dbReference type="SMART" id="SM00062"/>
    </source>
</evidence>
<keyword evidence="2 3" id="KW-0732">Signal</keyword>
<evidence type="ECO:0000256" key="2">
    <source>
        <dbReference type="ARBA" id="ARBA00022729"/>
    </source>
</evidence>
<gene>
    <name evidence="5" type="ORF">GGD45_000300</name>
    <name evidence="6" type="ORF">GXW80_01175</name>
</gene>
<keyword evidence="8" id="KW-1185">Reference proteome</keyword>